<comment type="caution">
    <text evidence="2">The sequence shown here is derived from an EMBL/GenBank/DDBJ whole genome shotgun (WGS) entry which is preliminary data.</text>
</comment>
<organism evidence="2 3">
    <name type="scientific">Sulfitobacter sediminilitoris</name>
    <dbReference type="NCBI Taxonomy" id="2698830"/>
    <lineage>
        <taxon>Bacteria</taxon>
        <taxon>Pseudomonadati</taxon>
        <taxon>Pseudomonadota</taxon>
        <taxon>Alphaproteobacteria</taxon>
        <taxon>Rhodobacterales</taxon>
        <taxon>Roseobacteraceae</taxon>
        <taxon>Sulfitobacter</taxon>
    </lineage>
</organism>
<evidence type="ECO:0000313" key="3">
    <source>
        <dbReference type="Proteomes" id="UP000468591"/>
    </source>
</evidence>
<protein>
    <submittedName>
        <fullName evidence="2">DUF1223 domain-containing protein</fullName>
    </submittedName>
</protein>
<dbReference type="Proteomes" id="UP000468591">
    <property type="component" value="Unassembled WGS sequence"/>
</dbReference>
<dbReference type="AlphaFoldDB" id="A0A6P0CGY3"/>
<dbReference type="InterPro" id="IPR036249">
    <property type="entry name" value="Thioredoxin-like_sf"/>
</dbReference>
<keyword evidence="3" id="KW-1185">Reference proteome</keyword>
<dbReference type="PANTHER" id="PTHR36057:SF1">
    <property type="entry name" value="LIPOPROTEIN LIPID ATTACHMENT SITE-LIKE PROTEIN, PUTATIVE (DUF1223)-RELATED"/>
    <property type="match status" value="1"/>
</dbReference>
<keyword evidence="1" id="KW-0732">Signal</keyword>
<evidence type="ECO:0000313" key="2">
    <source>
        <dbReference type="EMBL" id="NEK24315.1"/>
    </source>
</evidence>
<gene>
    <name evidence="2" type="ORF">GV827_18175</name>
</gene>
<evidence type="ECO:0000256" key="1">
    <source>
        <dbReference type="SAM" id="SignalP"/>
    </source>
</evidence>
<dbReference type="PANTHER" id="PTHR36057">
    <property type="match status" value="1"/>
</dbReference>
<dbReference type="RefSeq" id="WP_164355241.1">
    <property type="nucleotide sequence ID" value="NZ_JAABNT010000014.1"/>
</dbReference>
<dbReference type="SUPFAM" id="SSF52833">
    <property type="entry name" value="Thioredoxin-like"/>
    <property type="match status" value="1"/>
</dbReference>
<reference evidence="2 3" key="1">
    <citation type="submission" date="2020-01" db="EMBL/GenBank/DDBJ databases">
        <title>Sulfitobacter sediminilitoris sp. nov., isolated from a tidal flat.</title>
        <authorList>
            <person name="Park S."/>
            <person name="Yoon J.-H."/>
        </authorList>
    </citation>
    <scope>NUCLEOTIDE SEQUENCE [LARGE SCALE GENOMIC DNA]</scope>
    <source>
        <strain evidence="2 3">JBTF-M27</strain>
    </source>
</reference>
<dbReference type="InterPro" id="IPR010634">
    <property type="entry name" value="DUF1223"/>
</dbReference>
<proteinExistence type="predicted"/>
<dbReference type="EMBL" id="JAABNT010000014">
    <property type="protein sequence ID" value="NEK24315.1"/>
    <property type="molecule type" value="Genomic_DNA"/>
</dbReference>
<feature type="chain" id="PRO_5027103907" evidence="1">
    <location>
        <begin position="22"/>
        <end position="232"/>
    </location>
</feature>
<sequence>MKHLTFALIAVVVSLASPLMAQQNPVVVELYTSQGCSSCPPADAMLLELSGREDVIALALHVDYWDYIGWKDPFGHPAHAERQRTYAAAGNRRSVYTPEMIVGGVTDIVGAKPMALSKAIAEHARKPVKVTLDLARDGDTLNIAAKRVADVDGKMTVHMLRYTPRQSTKIKRGENAGKTLEYTNIVEGWTVLGEWDGAEPLSISAPIEGDKPAVVIIQKKNAGPILAAARMR</sequence>
<accession>A0A6P0CGY3</accession>
<feature type="signal peptide" evidence="1">
    <location>
        <begin position="1"/>
        <end position="21"/>
    </location>
</feature>
<dbReference type="Pfam" id="PF06764">
    <property type="entry name" value="DUF1223"/>
    <property type="match status" value="1"/>
</dbReference>
<name>A0A6P0CGY3_9RHOB</name>